<evidence type="ECO:0000256" key="6">
    <source>
        <dbReference type="ARBA" id="ARBA00023242"/>
    </source>
</evidence>
<dbReference type="CDD" id="cd03272">
    <property type="entry name" value="ABC_SMC3_euk"/>
    <property type="match status" value="1"/>
</dbReference>
<dbReference type="Pfam" id="PF06470">
    <property type="entry name" value="SMC_hinge"/>
    <property type="match status" value="1"/>
</dbReference>
<keyword evidence="4" id="KW-0498">Mitosis</keyword>
<dbReference type="InterPro" id="IPR027417">
    <property type="entry name" value="P-loop_NTPase"/>
</dbReference>
<evidence type="ECO:0000256" key="5">
    <source>
        <dbReference type="ARBA" id="ARBA00023054"/>
    </source>
</evidence>
<accession>A8Q8F0</accession>
<dbReference type="InterPro" id="IPR010935">
    <property type="entry name" value="SMC_hinge"/>
</dbReference>
<evidence type="ECO:0000256" key="4">
    <source>
        <dbReference type="ARBA" id="ARBA00022776"/>
    </source>
</evidence>
<dbReference type="EMBL" id="AAYY01000011">
    <property type="protein sequence ID" value="EDP42501.1"/>
    <property type="molecule type" value="Genomic_DNA"/>
</dbReference>
<name>A8Q8F0_MALGO</name>
<dbReference type="VEuPathDB" id="FungiDB:MGL_3259"/>
<proteinExistence type="inferred from homology"/>
<evidence type="ECO:0000259" key="10">
    <source>
        <dbReference type="SMART" id="SM00968"/>
    </source>
</evidence>
<evidence type="ECO:0000256" key="1">
    <source>
        <dbReference type="ARBA" id="ARBA00004123"/>
    </source>
</evidence>
<protein>
    <recommendedName>
        <fullName evidence="10">SMC hinge domain-containing protein</fullName>
    </recommendedName>
</protein>
<dbReference type="STRING" id="425265.A8Q8F0"/>
<dbReference type="GeneID" id="5854021"/>
<dbReference type="AlphaFoldDB" id="A8Q8F0"/>
<dbReference type="PIRSF" id="PIRSF005719">
    <property type="entry name" value="SMC"/>
    <property type="match status" value="1"/>
</dbReference>
<evidence type="ECO:0000313" key="12">
    <source>
        <dbReference type="Proteomes" id="UP000008837"/>
    </source>
</evidence>
<dbReference type="GO" id="GO:0007059">
    <property type="term" value="P:chromosome segregation"/>
    <property type="evidence" value="ECO:0007669"/>
    <property type="project" value="UniProtKB-ARBA"/>
</dbReference>
<dbReference type="InterPro" id="IPR003395">
    <property type="entry name" value="RecF/RecN/SMC_N"/>
</dbReference>
<dbReference type="OrthoDB" id="431497at2759"/>
<evidence type="ECO:0000256" key="9">
    <source>
        <dbReference type="SAM" id="MobiDB-lite"/>
    </source>
</evidence>
<evidence type="ECO:0000256" key="3">
    <source>
        <dbReference type="ARBA" id="ARBA00022618"/>
    </source>
</evidence>
<keyword evidence="3" id="KW-0132">Cell division</keyword>
<keyword evidence="7" id="KW-0131">Cell cycle</keyword>
<dbReference type="GO" id="GO:0005524">
    <property type="term" value="F:ATP binding"/>
    <property type="evidence" value="ECO:0007669"/>
    <property type="project" value="InterPro"/>
</dbReference>
<evidence type="ECO:0000256" key="8">
    <source>
        <dbReference type="SAM" id="Coils"/>
    </source>
</evidence>
<dbReference type="FunCoup" id="A8Q8F0">
    <property type="interactions" value="694"/>
</dbReference>
<feature type="coiled-coil region" evidence="8">
    <location>
        <begin position="398"/>
        <end position="432"/>
    </location>
</feature>
<feature type="coiled-coil region" evidence="8">
    <location>
        <begin position="673"/>
        <end position="728"/>
    </location>
</feature>
<dbReference type="OMA" id="GQKTVCA"/>
<dbReference type="Proteomes" id="UP000008837">
    <property type="component" value="Unassembled WGS sequence"/>
</dbReference>
<dbReference type="GO" id="GO:0005634">
    <property type="term" value="C:nucleus"/>
    <property type="evidence" value="ECO:0007669"/>
    <property type="project" value="UniProtKB-SubCell"/>
</dbReference>
<gene>
    <name evidence="11" type="ORF">MGL_3259</name>
</gene>
<dbReference type="InterPro" id="IPR024704">
    <property type="entry name" value="SMC"/>
</dbReference>
<dbReference type="Gene3D" id="3.30.70.1620">
    <property type="match status" value="1"/>
</dbReference>
<dbReference type="InterPro" id="IPR041741">
    <property type="entry name" value="SMC3_ABC_euk"/>
</dbReference>
<dbReference type="KEGG" id="mgl:MGL_3259"/>
<dbReference type="GO" id="GO:0051276">
    <property type="term" value="P:chromosome organization"/>
    <property type="evidence" value="ECO:0007669"/>
    <property type="project" value="InterPro"/>
</dbReference>
<sequence>MFIKALKIHGFKSFRDADSITSFSPGLNVVVGRNGSGKSNFFAAIRFVLGDAYASLSREERQALLYDGSGAVSTTLSAYVEVTFDNHDGRFPANGDEVVLRRTISLTRDDFLIDRKSATRQDVTNLLESAGFSTNNPYYIVPQGRITHLTNATDAERLDLLKDVAGTRVYEQRRAQSLEILRTTDMRYNGSADLLAQLDARIDELAKEQSELEKFYARDRERRCLEYTIYQRELADVSEMLESLENERRRDVDESNTRREEWARYDQARAEREARHSQLLQQLEQVSLDQAQLEQERRELSRSQAQLDNSLDDLDHMPDGGRAALESQLATLRATMAERESQLQAQTDEHVRVMRELESHRAAFERDRTRMSALYAKQAHAARFSSIEERDAFLQAQLAELDTEAASLDAATKEAQEACAAAQAQHEQHTAERCEFEEQLANRGTTLAAMQEQWRTLHDERNALLEHKKELWKQETKTSSQLTHAKDQLSTAQRNLVGMMDRATAAGLQSVETIVAREQVQGVYGPLYQLFRVDERYKTAVEATAGASLFHIVVDTDETATTLLSLLQQEKSGRVTFMPLNRLRPPDTQYPHAPDAVVMLRKLSFDEHLLPAFKQVFGKTIICPRLDIAAAYVRSSQGLNAITLDGDQVDRRGALSGGFHDPSRSRLDAVRRVQRWLGEVDVLEAQLTQQRQDSHELEQRVTQMYSDMLRLEAQRHQLQESRAASQHELTWLRRSESDSLARKERLEQAVSERSVEHTALKTRRQVLEAEIGSPLDQGLDTHEAKELRLLLAQQQHSEETLASLTRTSVALSESTSALRSELDECLRRTFDALQARLDRMDDRPSSATAAALEQSHATNAARREAVNQQYDTLAAELAELEKTMDASRGTSDEQADDVSRQHVAAERWAARKQRMEEQRSRINERIRDLGVLPEEAFQKYQKRSTEQLAAQLQRVRASLDEVAHVNKRAVEQFHSFSKQRDTLLQRHKDLAASHASIDELVEVLDARKAAALDATFHQVAAHFTEIFAELVPGGRGRLVMHNGIGVSMDVSFHAGQERMRMTQLSGGQKSLVALALVFAIQQSDPAPFYLFDEIDANLDTQYRTAVAQKVHALARDAQFITTTFRPELVERGDQHYGVLFGQQKVSSIVEITRTQAREFVEAAADDTSS</sequence>
<comment type="subcellular location">
    <subcellularLocation>
        <location evidence="1">Nucleus</location>
    </subcellularLocation>
</comment>
<keyword evidence="12" id="KW-1185">Reference proteome</keyword>
<dbReference type="GO" id="GO:0005694">
    <property type="term" value="C:chromosome"/>
    <property type="evidence" value="ECO:0007669"/>
    <property type="project" value="InterPro"/>
</dbReference>
<dbReference type="PANTHER" id="PTHR43977">
    <property type="entry name" value="STRUCTURAL MAINTENANCE OF CHROMOSOMES PROTEIN 3"/>
    <property type="match status" value="1"/>
</dbReference>
<reference evidence="11 12" key="1">
    <citation type="journal article" date="2007" name="Proc. Natl. Acad. Sci. U.S.A.">
        <title>Dandruff-associated Malassezia genomes reveal convergent and divergent virulence traits shared with plant and human fungal pathogens.</title>
        <authorList>
            <person name="Xu J."/>
            <person name="Saunders C.W."/>
            <person name="Hu P."/>
            <person name="Grant R.A."/>
            <person name="Boekhout T."/>
            <person name="Kuramae E.E."/>
            <person name="Kronstad J.W."/>
            <person name="Deangelis Y.M."/>
            <person name="Reeder N.L."/>
            <person name="Johnstone K.R."/>
            <person name="Leland M."/>
            <person name="Fieno A.M."/>
            <person name="Begley W.M."/>
            <person name="Sun Y."/>
            <person name="Lacey M.P."/>
            <person name="Chaudhary T."/>
            <person name="Keough T."/>
            <person name="Chu L."/>
            <person name="Sears R."/>
            <person name="Yuan B."/>
            <person name="Dawson T.L.Jr."/>
        </authorList>
    </citation>
    <scope>NUCLEOTIDE SEQUENCE [LARGE SCALE GENOMIC DNA]</scope>
    <source>
        <strain evidence="12">ATCC MYA-4612 / CBS 7966</strain>
    </source>
</reference>
<dbReference type="Pfam" id="PF02463">
    <property type="entry name" value="SMC_N"/>
    <property type="match status" value="1"/>
</dbReference>
<dbReference type="SUPFAM" id="SSF75553">
    <property type="entry name" value="Smc hinge domain"/>
    <property type="match status" value="1"/>
</dbReference>
<feature type="region of interest" description="Disordered" evidence="9">
    <location>
        <begin position="294"/>
        <end position="321"/>
    </location>
</feature>
<feature type="region of interest" description="Disordered" evidence="9">
    <location>
        <begin position="884"/>
        <end position="903"/>
    </location>
</feature>
<comment type="similarity">
    <text evidence="2">Belongs to the SMC family. SMC3 subfamily.</text>
</comment>
<dbReference type="GO" id="GO:0016887">
    <property type="term" value="F:ATP hydrolysis activity"/>
    <property type="evidence" value="ECO:0007669"/>
    <property type="project" value="InterPro"/>
</dbReference>
<dbReference type="Gene3D" id="3.40.50.300">
    <property type="entry name" value="P-loop containing nucleotide triphosphate hydrolases"/>
    <property type="match status" value="2"/>
</dbReference>
<dbReference type="InterPro" id="IPR036277">
    <property type="entry name" value="SMC_hinge_sf"/>
</dbReference>
<keyword evidence="6" id="KW-0539">Nucleus</keyword>
<dbReference type="SUPFAM" id="SSF52540">
    <property type="entry name" value="P-loop containing nucleoside triphosphate hydrolases"/>
    <property type="match status" value="1"/>
</dbReference>
<dbReference type="GO" id="GO:0051301">
    <property type="term" value="P:cell division"/>
    <property type="evidence" value="ECO:0007669"/>
    <property type="project" value="UniProtKB-KW"/>
</dbReference>
<keyword evidence="5 8" id="KW-0175">Coiled coil</keyword>
<comment type="caution">
    <text evidence="11">The sequence shown here is derived from an EMBL/GenBank/DDBJ whole genome shotgun (WGS) entry which is preliminary data.</text>
</comment>
<evidence type="ECO:0000313" key="11">
    <source>
        <dbReference type="EMBL" id="EDP42501.1"/>
    </source>
</evidence>
<evidence type="ECO:0000256" key="7">
    <source>
        <dbReference type="ARBA" id="ARBA00023306"/>
    </source>
</evidence>
<dbReference type="SMART" id="SM00968">
    <property type="entry name" value="SMC_hinge"/>
    <property type="match status" value="1"/>
</dbReference>
<evidence type="ECO:0000256" key="2">
    <source>
        <dbReference type="ARBA" id="ARBA00005917"/>
    </source>
</evidence>
<dbReference type="RefSeq" id="XP_001729715.1">
    <property type="nucleotide sequence ID" value="XM_001729663.1"/>
</dbReference>
<dbReference type="InParanoid" id="A8Q8F0"/>
<dbReference type="Gene3D" id="1.20.1060.20">
    <property type="match status" value="1"/>
</dbReference>
<feature type="domain" description="SMC hinge" evidence="10">
    <location>
        <begin position="521"/>
        <end position="633"/>
    </location>
</feature>
<organism evidence="11 12">
    <name type="scientific">Malassezia globosa (strain ATCC MYA-4612 / CBS 7966)</name>
    <name type="common">Dandruff-associated fungus</name>
    <dbReference type="NCBI Taxonomy" id="425265"/>
    <lineage>
        <taxon>Eukaryota</taxon>
        <taxon>Fungi</taxon>
        <taxon>Dikarya</taxon>
        <taxon>Basidiomycota</taxon>
        <taxon>Ustilaginomycotina</taxon>
        <taxon>Malasseziomycetes</taxon>
        <taxon>Malasseziales</taxon>
        <taxon>Malasseziaceae</taxon>
        <taxon>Malassezia</taxon>
    </lineage>
</organism>